<dbReference type="OrthoDB" id="6149552at2759"/>
<evidence type="ECO:0000313" key="4">
    <source>
        <dbReference type="Proteomes" id="UP000278807"/>
    </source>
</evidence>
<dbReference type="InterPro" id="IPR026983">
    <property type="entry name" value="DHC"/>
</dbReference>
<protein>
    <submittedName>
        <fullName evidence="5">DHC_N1 domain-containing protein</fullName>
    </submittedName>
</protein>
<dbReference type="EMBL" id="UZAE01001923">
    <property type="protein sequence ID" value="VDN99201.1"/>
    <property type="molecule type" value="Genomic_DNA"/>
</dbReference>
<dbReference type="GO" id="GO:0007018">
    <property type="term" value="P:microtubule-based movement"/>
    <property type="evidence" value="ECO:0007669"/>
    <property type="project" value="InterPro"/>
</dbReference>
<dbReference type="Proteomes" id="UP000278807">
    <property type="component" value="Unassembled WGS sequence"/>
</dbReference>
<evidence type="ECO:0000259" key="2">
    <source>
        <dbReference type="Pfam" id="PF08385"/>
    </source>
</evidence>
<evidence type="ECO:0000313" key="5">
    <source>
        <dbReference type="WBParaSite" id="HNAJ_0000334501-mRNA-1"/>
    </source>
</evidence>
<feature type="compositionally biased region" description="Basic and acidic residues" evidence="1">
    <location>
        <begin position="398"/>
        <end position="418"/>
    </location>
</feature>
<dbReference type="STRING" id="102285.A0A0R3T8F7"/>
<feature type="domain" description="Dynein heavy chain tail" evidence="2">
    <location>
        <begin position="22"/>
        <end position="182"/>
    </location>
</feature>
<accession>A0A0R3T8F7</accession>
<proteinExistence type="predicted"/>
<dbReference type="PANTHER" id="PTHR46532:SF11">
    <property type="entry name" value="DYNEIN AXONEMAL HEAVY CHAIN 12"/>
    <property type="match status" value="1"/>
</dbReference>
<reference evidence="5" key="1">
    <citation type="submission" date="2017-02" db="UniProtKB">
        <authorList>
            <consortium name="WormBaseParasite"/>
        </authorList>
    </citation>
    <scope>IDENTIFICATION</scope>
</reference>
<gene>
    <name evidence="3" type="ORF">HNAJ_LOCUS3342</name>
</gene>
<name>A0A0R3T8F7_RODNA</name>
<dbReference type="Pfam" id="PF08385">
    <property type="entry name" value="DHC_N1"/>
    <property type="match status" value="1"/>
</dbReference>
<evidence type="ECO:0000313" key="3">
    <source>
        <dbReference type="EMBL" id="VDN99201.1"/>
    </source>
</evidence>
<dbReference type="AlphaFoldDB" id="A0A0R3T8F7"/>
<feature type="region of interest" description="Disordered" evidence="1">
    <location>
        <begin position="373"/>
        <end position="418"/>
    </location>
</feature>
<dbReference type="GO" id="GO:0005858">
    <property type="term" value="C:axonemal dynein complex"/>
    <property type="evidence" value="ECO:0007669"/>
    <property type="project" value="TreeGrafter"/>
</dbReference>
<reference evidence="3 4" key="2">
    <citation type="submission" date="2018-11" db="EMBL/GenBank/DDBJ databases">
        <authorList>
            <consortium name="Pathogen Informatics"/>
        </authorList>
    </citation>
    <scope>NUCLEOTIDE SEQUENCE [LARGE SCALE GENOMIC DNA]</scope>
</reference>
<dbReference type="GO" id="GO:0045505">
    <property type="term" value="F:dynein intermediate chain binding"/>
    <property type="evidence" value="ECO:0007669"/>
    <property type="project" value="InterPro"/>
</dbReference>
<evidence type="ECO:0000256" key="1">
    <source>
        <dbReference type="SAM" id="MobiDB-lite"/>
    </source>
</evidence>
<dbReference type="PANTHER" id="PTHR46532">
    <property type="entry name" value="MALE FERTILITY FACTOR KL5"/>
    <property type="match status" value="1"/>
</dbReference>
<sequence length="467" mass="53947">MASQLERKQTNLIDVYQDCSFNFRKQTRKFRDEKLQEFCDASPEKCRINLKLPLLKRDSGGLLDVNFEKQLVEILDEVRYLLMMSGEGACTNELPTEFEKNIVSTIEKLKEKLPQETIQLFERSDPIRQARLKLNQISSAYNTVRQRCYTVEYPLISTKMKNFEDALSPAFDQMNWENYDIEFIDKNLAVINDLRSRVLSAQENLRRIRDLASSWSTVPLYQGKEGKFDCLIPLKDQRLIKETRYREILNISDQILHIVAENLYLYNADPDSREWLAYQEVMEDAILEGLTEAVRCSLAYLADHTDKTTNDLPIMQGSLLIEGTQLQFKPAMHDTQGESLMDLMDNLVQDITDQSRLIPLLSSHPTLPDIKAERESKTEIINEEDNTPETESKTSSAHIDEDEKEIKTNKDTSISTEKDDSNKIVYSQISNDEILKTIKERKGFSQLVMQTPEIADLILKITDHVNA</sequence>
<dbReference type="GO" id="GO:0051959">
    <property type="term" value="F:dynein light intermediate chain binding"/>
    <property type="evidence" value="ECO:0007669"/>
    <property type="project" value="InterPro"/>
</dbReference>
<organism evidence="5">
    <name type="scientific">Rodentolepis nana</name>
    <name type="common">Dwarf tapeworm</name>
    <name type="synonym">Hymenolepis nana</name>
    <dbReference type="NCBI Taxonomy" id="102285"/>
    <lineage>
        <taxon>Eukaryota</taxon>
        <taxon>Metazoa</taxon>
        <taxon>Spiralia</taxon>
        <taxon>Lophotrochozoa</taxon>
        <taxon>Platyhelminthes</taxon>
        <taxon>Cestoda</taxon>
        <taxon>Eucestoda</taxon>
        <taxon>Cyclophyllidea</taxon>
        <taxon>Hymenolepididae</taxon>
        <taxon>Rodentolepis</taxon>
    </lineage>
</organism>
<keyword evidence="4" id="KW-1185">Reference proteome</keyword>
<dbReference type="InterPro" id="IPR013594">
    <property type="entry name" value="Dynein_heavy_tail"/>
</dbReference>
<dbReference type="WBParaSite" id="HNAJ_0000334501-mRNA-1">
    <property type="protein sequence ID" value="HNAJ_0000334501-mRNA-1"/>
    <property type="gene ID" value="HNAJ_0000334501"/>
</dbReference>